<dbReference type="Proteomes" id="UP000324575">
    <property type="component" value="Unassembled WGS sequence"/>
</dbReference>
<accession>A0A5M8P253</accession>
<comment type="caution">
    <text evidence="1">The sequence shown here is derived from an EMBL/GenBank/DDBJ whole genome shotgun (WGS) entry which is preliminary data.</text>
</comment>
<name>A0A5M8P253_9BACT</name>
<dbReference type="EMBL" id="SNRX01000007">
    <property type="protein sequence ID" value="KAA6302545.1"/>
    <property type="molecule type" value="Genomic_DNA"/>
</dbReference>
<reference evidence="1 2" key="1">
    <citation type="submission" date="2019-03" db="EMBL/GenBank/DDBJ databases">
        <title>Single cell metagenomics reveals metabolic interactions within the superorganism composed of flagellate Streblomastix strix and complex community of Bacteroidetes bacteria on its surface.</title>
        <authorList>
            <person name="Treitli S.C."/>
            <person name="Kolisko M."/>
            <person name="Husnik F."/>
            <person name="Keeling P."/>
            <person name="Hampl V."/>
        </authorList>
    </citation>
    <scope>NUCLEOTIDE SEQUENCE [LARGE SCALE GENOMIC DNA]</scope>
    <source>
        <strain evidence="1">St1</strain>
    </source>
</reference>
<dbReference type="AlphaFoldDB" id="A0A5M8P253"/>
<evidence type="ECO:0000313" key="2">
    <source>
        <dbReference type="Proteomes" id="UP000324575"/>
    </source>
</evidence>
<organism evidence="1 2">
    <name type="scientific">Candidatus Ordinivivax streblomastigis</name>
    <dbReference type="NCBI Taxonomy" id="2540710"/>
    <lineage>
        <taxon>Bacteria</taxon>
        <taxon>Pseudomonadati</taxon>
        <taxon>Bacteroidota</taxon>
        <taxon>Bacteroidia</taxon>
        <taxon>Bacteroidales</taxon>
        <taxon>Candidatus Ordinivivax</taxon>
    </lineage>
</organism>
<protein>
    <submittedName>
        <fullName evidence="1">Uncharacterized protein</fullName>
    </submittedName>
</protein>
<sequence>MLSRKSTINITENNILKEIVQCRCDDIARWTYKGNTYEVVRVGKF</sequence>
<evidence type="ECO:0000313" key="1">
    <source>
        <dbReference type="EMBL" id="KAA6302545.1"/>
    </source>
</evidence>
<proteinExistence type="predicted"/>
<gene>
    <name evidence="1" type="ORF">EZS26_001377</name>
</gene>